<sequence length="72" mass="8165">MVKNPRGGPGARCRGVCSTRLSLLPPLFKDLSSMYSHLLHGHIIPPLIDRYWGVHMDSLRDFNQPSHVVSWL</sequence>
<dbReference type="AlphaFoldDB" id="A0A4Z2ERA1"/>
<dbReference type="EMBL" id="SRLO01003537">
    <property type="protein sequence ID" value="TNN31365.1"/>
    <property type="molecule type" value="Genomic_DNA"/>
</dbReference>
<organism evidence="1 2">
    <name type="scientific">Liparis tanakae</name>
    <name type="common">Tanaka's snailfish</name>
    <dbReference type="NCBI Taxonomy" id="230148"/>
    <lineage>
        <taxon>Eukaryota</taxon>
        <taxon>Metazoa</taxon>
        <taxon>Chordata</taxon>
        <taxon>Craniata</taxon>
        <taxon>Vertebrata</taxon>
        <taxon>Euteleostomi</taxon>
        <taxon>Actinopterygii</taxon>
        <taxon>Neopterygii</taxon>
        <taxon>Teleostei</taxon>
        <taxon>Neoteleostei</taxon>
        <taxon>Acanthomorphata</taxon>
        <taxon>Eupercaria</taxon>
        <taxon>Perciformes</taxon>
        <taxon>Cottioidei</taxon>
        <taxon>Cottales</taxon>
        <taxon>Liparidae</taxon>
        <taxon>Liparis</taxon>
    </lineage>
</organism>
<keyword evidence="2" id="KW-1185">Reference proteome</keyword>
<gene>
    <name evidence="1" type="ORF">EYF80_058482</name>
</gene>
<protein>
    <submittedName>
        <fullName evidence="1">Uncharacterized protein</fullName>
    </submittedName>
</protein>
<evidence type="ECO:0000313" key="2">
    <source>
        <dbReference type="Proteomes" id="UP000314294"/>
    </source>
</evidence>
<evidence type="ECO:0000313" key="1">
    <source>
        <dbReference type="EMBL" id="TNN31365.1"/>
    </source>
</evidence>
<comment type="caution">
    <text evidence="1">The sequence shown here is derived from an EMBL/GenBank/DDBJ whole genome shotgun (WGS) entry which is preliminary data.</text>
</comment>
<name>A0A4Z2ERA1_9TELE</name>
<dbReference type="Proteomes" id="UP000314294">
    <property type="component" value="Unassembled WGS sequence"/>
</dbReference>
<proteinExistence type="predicted"/>
<accession>A0A4Z2ERA1</accession>
<reference evidence="1 2" key="1">
    <citation type="submission" date="2019-03" db="EMBL/GenBank/DDBJ databases">
        <title>First draft genome of Liparis tanakae, snailfish: a comprehensive survey of snailfish specific genes.</title>
        <authorList>
            <person name="Kim W."/>
            <person name="Song I."/>
            <person name="Jeong J.-H."/>
            <person name="Kim D."/>
            <person name="Kim S."/>
            <person name="Ryu S."/>
            <person name="Song J.Y."/>
            <person name="Lee S.K."/>
        </authorList>
    </citation>
    <scope>NUCLEOTIDE SEQUENCE [LARGE SCALE GENOMIC DNA]</scope>
    <source>
        <tissue evidence="1">Muscle</tissue>
    </source>
</reference>